<dbReference type="RefSeq" id="WP_386740427.1">
    <property type="nucleotide sequence ID" value="NZ_JBHSMG010000002.1"/>
</dbReference>
<dbReference type="EMBL" id="JBHSMG010000002">
    <property type="protein sequence ID" value="MFC5502733.1"/>
    <property type="molecule type" value="Genomic_DNA"/>
</dbReference>
<proteinExistence type="predicted"/>
<reference evidence="2" key="1">
    <citation type="journal article" date="2019" name="Int. J. Syst. Evol. Microbiol.">
        <title>The Global Catalogue of Microorganisms (GCM) 10K type strain sequencing project: providing services to taxonomists for standard genome sequencing and annotation.</title>
        <authorList>
            <consortium name="The Broad Institute Genomics Platform"/>
            <consortium name="The Broad Institute Genome Sequencing Center for Infectious Disease"/>
            <person name="Wu L."/>
            <person name="Ma J."/>
        </authorList>
    </citation>
    <scope>NUCLEOTIDE SEQUENCE [LARGE SCALE GENOMIC DNA]</scope>
    <source>
        <strain evidence="2">CGMCC 4.6997</strain>
    </source>
</reference>
<keyword evidence="2" id="KW-1185">Reference proteome</keyword>
<dbReference type="Proteomes" id="UP001596039">
    <property type="component" value="Unassembled WGS sequence"/>
</dbReference>
<organism evidence="1 2">
    <name type="scientific">Lysinimonas soli</name>
    <dbReference type="NCBI Taxonomy" id="1074233"/>
    <lineage>
        <taxon>Bacteria</taxon>
        <taxon>Bacillati</taxon>
        <taxon>Actinomycetota</taxon>
        <taxon>Actinomycetes</taxon>
        <taxon>Micrococcales</taxon>
        <taxon>Microbacteriaceae</taxon>
        <taxon>Lysinimonas</taxon>
    </lineage>
</organism>
<protein>
    <submittedName>
        <fullName evidence="1">DUF3052 domain-containing protein</fullName>
    </submittedName>
</protein>
<sequence length="133" mass="14161">MADAGYSGTPQLTKLGIVPGARWSLVGADDGWAFATDPDAADRAPDDAPADVVVAFVRTAAELESVLLAQESRIFPAGALWIAWPRKAAGHVSDLSDSVVRAAALARTLVDVKVAAIDDDWSGLKLVWRREHR</sequence>
<gene>
    <name evidence="1" type="ORF">ACFPJ4_10835</name>
</gene>
<evidence type="ECO:0000313" key="1">
    <source>
        <dbReference type="EMBL" id="MFC5502733.1"/>
    </source>
</evidence>
<name>A0ABW0NTU3_9MICO</name>
<accession>A0ABW0NTU3</accession>
<evidence type="ECO:0000313" key="2">
    <source>
        <dbReference type="Proteomes" id="UP001596039"/>
    </source>
</evidence>
<comment type="caution">
    <text evidence="1">The sequence shown here is derived from an EMBL/GenBank/DDBJ whole genome shotgun (WGS) entry which is preliminary data.</text>
</comment>